<dbReference type="OrthoDB" id="21380at2759"/>
<dbReference type="PROSITE" id="PS50172">
    <property type="entry name" value="BRCT"/>
    <property type="match status" value="1"/>
</dbReference>
<evidence type="ECO:0000256" key="9">
    <source>
        <dbReference type="ARBA" id="ARBA00040397"/>
    </source>
</evidence>
<dbReference type="GO" id="GO:0043539">
    <property type="term" value="F:protein serine/threonine kinase activator activity"/>
    <property type="evidence" value="ECO:0007669"/>
    <property type="project" value="TreeGrafter"/>
</dbReference>
<dbReference type="GO" id="GO:0008270">
    <property type="term" value="F:zinc ion binding"/>
    <property type="evidence" value="ECO:0007669"/>
    <property type="project" value="UniProtKB-KW"/>
</dbReference>
<dbReference type="Gene3D" id="6.10.250.3410">
    <property type="entry name" value="DBF zinc finger"/>
    <property type="match status" value="1"/>
</dbReference>
<dbReference type="PANTHER" id="PTHR15375:SF22">
    <property type="entry name" value="PROTEIN DBF4 HOMOLOG A"/>
    <property type="match status" value="1"/>
</dbReference>
<comment type="subunit">
    <text evidence="11">Forms a complex with cdc7.</text>
</comment>
<evidence type="ECO:0000256" key="2">
    <source>
        <dbReference type="ARBA" id="ARBA00022553"/>
    </source>
</evidence>
<proteinExistence type="predicted"/>
<feature type="domain" description="BRCT" evidence="14">
    <location>
        <begin position="42"/>
        <end position="110"/>
    </location>
</feature>
<evidence type="ECO:0000256" key="5">
    <source>
        <dbReference type="ARBA" id="ARBA00022771"/>
    </source>
</evidence>
<dbReference type="SUPFAM" id="SSF52113">
    <property type="entry name" value="BRCT domain"/>
    <property type="match status" value="1"/>
</dbReference>
<evidence type="ECO:0000256" key="3">
    <source>
        <dbReference type="ARBA" id="ARBA00022723"/>
    </source>
</evidence>
<evidence type="ECO:0000259" key="14">
    <source>
        <dbReference type="PROSITE" id="PS50172"/>
    </source>
</evidence>
<dbReference type="FunFam" id="2.10.50.40:FF:000001">
    <property type="entry name" value="Protein DBF4 homolog A"/>
    <property type="match status" value="1"/>
</dbReference>
<dbReference type="GO" id="GO:0031431">
    <property type="term" value="C:Dbf4-dependent protein kinase complex"/>
    <property type="evidence" value="ECO:0007669"/>
    <property type="project" value="TreeGrafter"/>
</dbReference>
<accession>A0A6P7XYP0</accession>
<dbReference type="GO" id="GO:0003676">
    <property type="term" value="F:nucleic acid binding"/>
    <property type="evidence" value="ECO:0007669"/>
    <property type="project" value="InterPro"/>
</dbReference>
<dbReference type="InParanoid" id="A0A6P7XYP0"/>
<dbReference type="Pfam" id="PF07535">
    <property type="entry name" value="zf-DBF"/>
    <property type="match status" value="1"/>
</dbReference>
<keyword evidence="8" id="KW-0131">Cell cycle</keyword>
<dbReference type="InterPro" id="IPR036420">
    <property type="entry name" value="BRCT_dom_sf"/>
</dbReference>
<name>A0A6P7XYP0_9AMPH</name>
<dbReference type="GeneID" id="115468200"/>
<feature type="compositionally biased region" description="Basic and acidic residues" evidence="13">
    <location>
        <begin position="271"/>
        <end position="280"/>
    </location>
</feature>
<dbReference type="Proteomes" id="UP000515156">
    <property type="component" value="Chromosome 1"/>
</dbReference>
<dbReference type="RefSeq" id="XP_030055599.1">
    <property type="nucleotide sequence ID" value="XM_030199739.1"/>
</dbReference>
<protein>
    <recommendedName>
        <fullName evidence="9">Protein DBF4 homolog A</fullName>
    </recommendedName>
</protein>
<dbReference type="KEGG" id="muo:115468200"/>
<dbReference type="AlphaFoldDB" id="A0A6P7XYP0"/>
<feature type="domain" description="DBF4-type" evidence="15">
    <location>
        <begin position="289"/>
        <end position="337"/>
    </location>
</feature>
<dbReference type="GO" id="GO:1901987">
    <property type="term" value="P:regulation of cell cycle phase transition"/>
    <property type="evidence" value="ECO:0007669"/>
    <property type="project" value="TreeGrafter"/>
</dbReference>
<dbReference type="FunFam" id="6.10.250.3410:FF:000001">
    <property type="entry name" value="Protein DBF4 homolog A"/>
    <property type="match status" value="1"/>
</dbReference>
<organism evidence="16 17">
    <name type="scientific">Microcaecilia unicolor</name>
    <dbReference type="NCBI Taxonomy" id="1415580"/>
    <lineage>
        <taxon>Eukaryota</taxon>
        <taxon>Metazoa</taxon>
        <taxon>Chordata</taxon>
        <taxon>Craniata</taxon>
        <taxon>Vertebrata</taxon>
        <taxon>Euteleostomi</taxon>
        <taxon>Amphibia</taxon>
        <taxon>Gymnophiona</taxon>
        <taxon>Siphonopidae</taxon>
        <taxon>Microcaecilia</taxon>
    </lineage>
</organism>
<evidence type="ECO:0000256" key="11">
    <source>
        <dbReference type="ARBA" id="ARBA00062878"/>
    </source>
</evidence>
<comment type="subcellular location">
    <subcellularLocation>
        <location evidence="1">Nucleus</location>
    </subcellularLocation>
</comment>
<evidence type="ECO:0000256" key="6">
    <source>
        <dbReference type="ARBA" id="ARBA00022833"/>
    </source>
</evidence>
<keyword evidence="3" id="KW-0479">Metal-binding</keyword>
<keyword evidence="16" id="KW-1185">Reference proteome</keyword>
<dbReference type="Gene3D" id="2.10.50.40">
    <property type="match status" value="1"/>
</dbReference>
<feature type="region of interest" description="Disordered" evidence="13">
    <location>
        <begin position="261"/>
        <end position="282"/>
    </location>
</feature>
<dbReference type="GO" id="GO:0010571">
    <property type="term" value="P:positive regulation of nuclear cell cycle DNA replication"/>
    <property type="evidence" value="ECO:0007669"/>
    <property type="project" value="TreeGrafter"/>
</dbReference>
<dbReference type="FunCoup" id="A0A6P7XYP0">
    <property type="interactions" value="1706"/>
</dbReference>
<reference evidence="17" key="2">
    <citation type="submission" date="2025-08" db="UniProtKB">
        <authorList>
            <consortium name="RefSeq"/>
        </authorList>
    </citation>
    <scope>IDENTIFICATION</scope>
</reference>
<dbReference type="InterPro" id="IPR006572">
    <property type="entry name" value="Znf_DBF"/>
</dbReference>
<dbReference type="SMART" id="SM00292">
    <property type="entry name" value="BRCT"/>
    <property type="match status" value="1"/>
</dbReference>
<dbReference type="SMART" id="SM00586">
    <property type="entry name" value="ZnF_DBF"/>
    <property type="match status" value="1"/>
</dbReference>
<evidence type="ECO:0000256" key="12">
    <source>
        <dbReference type="PROSITE-ProRule" id="PRU00600"/>
    </source>
</evidence>
<keyword evidence="4" id="KW-0677">Repeat</keyword>
<dbReference type="InterPro" id="IPR051590">
    <property type="entry name" value="Replication_Regulatory_Kinase"/>
</dbReference>
<keyword evidence="6" id="KW-0862">Zinc</keyword>
<evidence type="ECO:0000256" key="13">
    <source>
        <dbReference type="SAM" id="MobiDB-lite"/>
    </source>
</evidence>
<dbReference type="InterPro" id="IPR038545">
    <property type="entry name" value="Znf_DBF_sf"/>
</dbReference>
<evidence type="ECO:0000256" key="10">
    <source>
        <dbReference type="ARBA" id="ARBA00061819"/>
    </source>
</evidence>
<evidence type="ECO:0000313" key="17">
    <source>
        <dbReference type="RefSeq" id="XP_030055599.1"/>
    </source>
</evidence>
<dbReference type="Pfam" id="PF00533">
    <property type="entry name" value="BRCT"/>
    <property type="match status" value="1"/>
</dbReference>
<feature type="region of interest" description="Disordered" evidence="13">
    <location>
        <begin position="100"/>
        <end position="131"/>
    </location>
</feature>
<evidence type="ECO:0000256" key="4">
    <source>
        <dbReference type="ARBA" id="ARBA00022737"/>
    </source>
</evidence>
<comment type="subunit">
    <text evidence="10">Forms a complex with CDC7. Note that CDC7 forms distinct complex either with DBF4A or DBF4B. Such complexes are stable upon replication stress. Interacts with MEN1, MCM2, ORC2, ORC4 and ORC6. Interacts (via IBM motifs) with PSIP1 (via IBD domain); phosphorylation increases its affinity for PSIP1.</text>
</comment>
<keyword evidence="7" id="KW-0539">Nucleus</keyword>
<evidence type="ECO:0000256" key="1">
    <source>
        <dbReference type="ARBA" id="ARBA00004123"/>
    </source>
</evidence>
<evidence type="ECO:0000313" key="16">
    <source>
        <dbReference type="Proteomes" id="UP000515156"/>
    </source>
</evidence>
<evidence type="ECO:0000256" key="8">
    <source>
        <dbReference type="ARBA" id="ARBA00023306"/>
    </source>
</evidence>
<evidence type="ECO:0000259" key="15">
    <source>
        <dbReference type="PROSITE" id="PS51265"/>
    </source>
</evidence>
<keyword evidence="2" id="KW-0597">Phosphoprotein</keyword>
<dbReference type="PROSITE" id="PS51265">
    <property type="entry name" value="ZF_DBF4"/>
    <property type="match status" value="1"/>
</dbReference>
<dbReference type="CTD" id="10926"/>
<reference evidence="17" key="1">
    <citation type="journal article" date="2018" name="DNA Res.">
        <title>Multi-tissue transcriptomes of caecilian amphibians highlight incomplete knowledge of vertebrate gene families.</title>
        <authorList>
            <person name="Torres-Sanchez M."/>
            <person name="Creevey C.J."/>
            <person name="Kornobis E."/>
            <person name="Gower D.J."/>
            <person name="Wilkinson M."/>
            <person name="San Mauro D."/>
        </authorList>
    </citation>
    <scope>NUCLEOTIDE SEQUENCE</scope>
</reference>
<keyword evidence="5 12" id="KW-0863">Zinc-finger</keyword>
<sequence length="717" mass="81172">MRPSCSNLGIKTQLNCSIQGNASKKRSSLKTGKKAAEKSEQDNSKTFTGKVFYLDLPSNAVSENLERDIKDLGGTVEGFLSKDISCLISNKKEAKYAQSLRQLSPVPSPESVQNNRNDLPHLNSRRDSYEGSSYKKSTEAICISRGKSLVEKVIKEQEIIQSNSVLSNALSWGVKIVHIDDIRYYIEKKKEQLLKTDTSVKDTSQGYGTWKSNWKLKKPFIKVEDRSRHYRPFYLQLYSFPVLNYPVLQPCSPFDMIKKISGGPRQSMPRNKTDNKHDSEGQIQLNLKEKKRRGYCECCLKKYEDLQNHLASEQHRNFAESIQYQVVDNIISTFVYDFVECGQDTSEQKRTKCSIGATVPIVIEKNVKLEERLKKAKMFQCWYFCKNSLSKTTQKINSNTQSTERLASSLQYPASIPDPVCLSPCHTSYTSELMNKLENKTDRSYTAAVNEVNTVSNALILPSHKHNKECTLKIPTVSVHSNDSKLKGEININAIDIGFQDLQAEIHRCYSRTNAQNSFSGTERIAQHLVERDSQKKRKLDCLFPCPAKYLKTSTCDSALSTVSFDFDTNNSLQKGHCNIHENGQQLHHSVPEIQNSTSVDNNTDGCPSVKLHRKVKLGSGRSRRGSQKQNMTFCSNQNDELLAEQESKQVLQSPNKVLLELFQTSGSLSDFEGFTSNCDQEGPSFEEYCWEEEPSTSRLWTLFARTSSDASSFLGF</sequence>
<evidence type="ECO:0000256" key="7">
    <source>
        <dbReference type="ARBA" id="ARBA00023242"/>
    </source>
</evidence>
<dbReference type="InterPro" id="IPR001357">
    <property type="entry name" value="BRCT_dom"/>
</dbReference>
<dbReference type="PANTHER" id="PTHR15375">
    <property type="entry name" value="ACTIVATOR OF S-PHASE KINASE-RELATED"/>
    <property type="match status" value="1"/>
</dbReference>
<gene>
    <name evidence="17" type="primary">DBF4</name>
</gene>